<dbReference type="Pfam" id="PF07501">
    <property type="entry name" value="G5"/>
    <property type="match status" value="1"/>
</dbReference>
<evidence type="ECO:0000259" key="3">
    <source>
        <dbReference type="PROSITE" id="PS51109"/>
    </source>
</evidence>
<dbReference type="Gene3D" id="2.20.230.10">
    <property type="entry name" value="Resuscitation-promoting factor rpfb"/>
    <property type="match status" value="1"/>
</dbReference>
<dbReference type="PROSITE" id="PS51109">
    <property type="entry name" value="G5"/>
    <property type="match status" value="1"/>
</dbReference>
<feature type="domain" description="G5" evidence="3">
    <location>
        <begin position="172"/>
        <end position="252"/>
    </location>
</feature>
<dbReference type="InterPro" id="IPR011098">
    <property type="entry name" value="G5_dom"/>
</dbReference>
<proteinExistence type="predicted"/>
<keyword evidence="5" id="KW-1185">Reference proteome</keyword>
<dbReference type="Pfam" id="PF03990">
    <property type="entry name" value="DUF348"/>
    <property type="match status" value="2"/>
</dbReference>
<accession>A0A1Q5PTY3</accession>
<dbReference type="STRING" id="52770.BSZ40_09520"/>
<dbReference type="SMART" id="SM01208">
    <property type="entry name" value="G5"/>
    <property type="match status" value="1"/>
</dbReference>
<organism evidence="4 5">
    <name type="scientific">Buchananella hordeovulneris</name>
    <dbReference type="NCBI Taxonomy" id="52770"/>
    <lineage>
        <taxon>Bacteria</taxon>
        <taxon>Bacillati</taxon>
        <taxon>Actinomycetota</taxon>
        <taxon>Actinomycetes</taxon>
        <taxon>Actinomycetales</taxon>
        <taxon>Actinomycetaceae</taxon>
        <taxon>Buchananella</taxon>
    </lineage>
</organism>
<feature type="compositionally biased region" description="Low complexity" evidence="2">
    <location>
        <begin position="255"/>
        <end position="277"/>
    </location>
</feature>
<feature type="region of interest" description="Disordered" evidence="2">
    <location>
        <begin position="189"/>
        <end position="222"/>
    </location>
</feature>
<feature type="compositionally biased region" description="Basic and acidic residues" evidence="2">
    <location>
        <begin position="213"/>
        <end position="222"/>
    </location>
</feature>
<dbReference type="SUPFAM" id="SSF53955">
    <property type="entry name" value="Lysozyme-like"/>
    <property type="match status" value="1"/>
</dbReference>
<keyword evidence="1" id="KW-0732">Signal</keyword>
<reference evidence="5" key="1">
    <citation type="submission" date="2016-12" db="EMBL/GenBank/DDBJ databases">
        <authorList>
            <person name="Meng X."/>
        </authorList>
    </citation>
    <scope>NUCLEOTIDE SEQUENCE [LARGE SCALE GENOMIC DNA]</scope>
    <source>
        <strain evidence="5">DSM 20732</strain>
    </source>
</reference>
<dbReference type="AlphaFoldDB" id="A0A1Q5PTY3"/>
<evidence type="ECO:0000256" key="2">
    <source>
        <dbReference type="SAM" id="MobiDB-lite"/>
    </source>
</evidence>
<sequence>MALTGGAIAYSAHKSVTVHVDGRSHAVSTFSGSVNDALAAAGVEVTAHDLVVPAGGSALTDGTVITVKRAQPLHVGGEKVWTTQGTLSAAAAEAGLENYAATRSTSRDALTTLPLVAAGTPVTVMADGKEKQFTAETDLDTAAVLAAAGVEASPIDHVQAAPGDNGAVKVSVVRVKRTLTAEKTEVPFETVQEEDPELEEGTTEVRQAGQAGEKTKQTYSETRDGKAIVSVVLGEGVTKEPVKEIVAVGTKVKAEATPSPSPSTEAPAETEAEAPAAPANPPAPAGNYSGGDPRGIAQSMLASYGWSQSEFGCLDALWERESNWNPYAENPYSGAYGIPQSLPASKMASAGADWATNPATQISWGLSYIAGRYGSPCAAWAHSESVGWY</sequence>
<dbReference type="InterPro" id="IPR007137">
    <property type="entry name" value="DUF348"/>
</dbReference>
<evidence type="ECO:0000256" key="1">
    <source>
        <dbReference type="ARBA" id="ARBA00022729"/>
    </source>
</evidence>
<dbReference type="EMBL" id="MQVS01000011">
    <property type="protein sequence ID" value="OKL51038.1"/>
    <property type="molecule type" value="Genomic_DNA"/>
</dbReference>
<evidence type="ECO:0000313" key="5">
    <source>
        <dbReference type="Proteomes" id="UP000185612"/>
    </source>
</evidence>
<name>A0A1Q5PTY3_9ACTO</name>
<evidence type="ECO:0000313" key="4">
    <source>
        <dbReference type="EMBL" id="OKL51038.1"/>
    </source>
</evidence>
<dbReference type="Proteomes" id="UP000185612">
    <property type="component" value="Unassembled WGS sequence"/>
</dbReference>
<comment type="caution">
    <text evidence="4">The sequence shown here is derived from an EMBL/GenBank/DDBJ whole genome shotgun (WGS) entry which is preliminary data.</text>
</comment>
<protein>
    <recommendedName>
        <fullName evidence="3">G5 domain-containing protein</fullName>
    </recommendedName>
</protein>
<feature type="region of interest" description="Disordered" evidence="2">
    <location>
        <begin position="253"/>
        <end position="292"/>
    </location>
</feature>
<feature type="compositionally biased region" description="Acidic residues" evidence="2">
    <location>
        <begin position="191"/>
        <end position="202"/>
    </location>
</feature>
<dbReference type="InParanoid" id="A0A1Q5PTY3"/>
<dbReference type="InterPro" id="IPR023346">
    <property type="entry name" value="Lysozyme-like_dom_sf"/>
</dbReference>
<gene>
    <name evidence="4" type="ORF">BSZ40_09520</name>
</gene>